<dbReference type="GO" id="GO:0004674">
    <property type="term" value="F:protein serine/threonine kinase activity"/>
    <property type="evidence" value="ECO:0007669"/>
    <property type="project" value="UniProtKB-KW"/>
</dbReference>
<dbReference type="SMART" id="SM00387">
    <property type="entry name" value="HATPase_c"/>
    <property type="match status" value="1"/>
</dbReference>
<reference evidence="2 3" key="1">
    <citation type="journal article" date="2014" name="ISME J.">
        <title>Candidatus Competibacter-lineage genomes retrieved from metagenomes reveal functional metabolic diversity.</title>
        <authorList>
            <person name="McIlroy S.J."/>
            <person name="Albertsen M."/>
            <person name="Andresen E.K."/>
            <person name="Saunders A.M."/>
            <person name="Kristiansen R."/>
            <person name="Stokholm-Bjerregaard M."/>
            <person name="Nielsen K.L."/>
            <person name="Nielsen P.H."/>
        </authorList>
    </citation>
    <scope>NUCLEOTIDE SEQUENCE [LARGE SCALE GENOMIC DNA]</scope>
    <source>
        <strain evidence="2 3">Run_B_J11</strain>
    </source>
</reference>
<dbReference type="Pfam" id="PF13581">
    <property type="entry name" value="HATPase_c_2"/>
    <property type="match status" value="1"/>
</dbReference>
<dbReference type="Proteomes" id="UP000019184">
    <property type="component" value="Unassembled WGS sequence"/>
</dbReference>
<sequence>MLESVRVSISEEIHSAEARRQALLLAQHLGFGRTDAYYLATAVTELATNLFRHAGGGEIQLRTLTRQNAVGIEVIAHDTGPGIANVEQALREGFSTSGGLGCGLPGVRRLMDELEICSEMGRGTRIRACKWAAIIQTVERQC</sequence>
<dbReference type="RefSeq" id="WP_051497997.1">
    <property type="nucleotide sequence ID" value="NZ_CBTK010000280.1"/>
</dbReference>
<dbReference type="InterPro" id="IPR003594">
    <property type="entry name" value="HATPase_dom"/>
</dbReference>
<proteinExistence type="predicted"/>
<keyword evidence="2" id="KW-0808">Transferase</keyword>
<keyword evidence="2" id="KW-0418">Kinase</keyword>
<evidence type="ECO:0000259" key="1">
    <source>
        <dbReference type="SMART" id="SM00387"/>
    </source>
</evidence>
<dbReference type="AlphaFoldDB" id="A0A7U7J5T2"/>
<feature type="domain" description="Histidine kinase/HSP90-like ATPase" evidence="1">
    <location>
        <begin position="34"/>
        <end position="134"/>
    </location>
</feature>
<keyword evidence="3" id="KW-1185">Reference proteome</keyword>
<accession>A0A7U7J5T2</accession>
<organism evidence="2 3">
    <name type="scientific">Candidatus Contendobacter odensis Run_B_J11</name>
    <dbReference type="NCBI Taxonomy" id="1400861"/>
    <lineage>
        <taxon>Bacteria</taxon>
        <taxon>Pseudomonadati</taxon>
        <taxon>Pseudomonadota</taxon>
        <taxon>Gammaproteobacteria</taxon>
        <taxon>Candidatus Competibacteraceae</taxon>
        <taxon>Candidatus Contendibacter</taxon>
    </lineage>
</organism>
<dbReference type="InterPro" id="IPR036890">
    <property type="entry name" value="HATPase_C_sf"/>
</dbReference>
<dbReference type="CDD" id="cd16934">
    <property type="entry name" value="HATPase_RsbT-like"/>
    <property type="match status" value="1"/>
</dbReference>
<gene>
    <name evidence="2" type="ORF">BN874_630014</name>
</gene>
<protein>
    <submittedName>
        <fullName evidence="2">Anti-sigma regulatory factor, serine/threonine protein kinase</fullName>
    </submittedName>
</protein>
<dbReference type="OrthoDB" id="5769716at2"/>
<evidence type="ECO:0000313" key="2">
    <source>
        <dbReference type="EMBL" id="CDH46868.1"/>
    </source>
</evidence>
<name>A0A7U7J5T2_9GAMM</name>
<keyword evidence="2" id="KW-0723">Serine/threonine-protein kinase</keyword>
<evidence type="ECO:0000313" key="3">
    <source>
        <dbReference type="Proteomes" id="UP000019184"/>
    </source>
</evidence>
<dbReference type="Gene3D" id="3.30.565.10">
    <property type="entry name" value="Histidine kinase-like ATPase, C-terminal domain"/>
    <property type="match status" value="1"/>
</dbReference>
<dbReference type="EMBL" id="CBTK010000280">
    <property type="protein sequence ID" value="CDH46868.1"/>
    <property type="molecule type" value="Genomic_DNA"/>
</dbReference>
<dbReference type="SUPFAM" id="SSF55874">
    <property type="entry name" value="ATPase domain of HSP90 chaperone/DNA topoisomerase II/histidine kinase"/>
    <property type="match status" value="1"/>
</dbReference>
<comment type="caution">
    <text evidence="2">The sequence shown here is derived from an EMBL/GenBank/DDBJ whole genome shotgun (WGS) entry which is preliminary data.</text>
</comment>